<sequence>NRGPKSNREELMSEHLATRITARDRAREFPVELYEDGGVLFCKVCQHSNDYIRGQTAVAHLRTLQNNNRSNTDILTSERKEFTLDFTRTLIKADIPVEKGPKFSTFLKKHCKQGGSTPAPYYQRSEYLPELYSQYEGDAVEGKGYLSHP</sequence>
<reference evidence="1" key="2">
    <citation type="submission" date="2025-09" db="UniProtKB">
        <authorList>
            <consortium name="Ensembl"/>
        </authorList>
    </citation>
    <scope>IDENTIFICATION</scope>
</reference>
<dbReference type="GO" id="GO:0006357">
    <property type="term" value="P:regulation of transcription by RNA polymerase II"/>
    <property type="evidence" value="ECO:0007669"/>
    <property type="project" value="InterPro"/>
</dbReference>
<dbReference type="PANTHER" id="PTHR32344:SF1">
    <property type="entry name" value="U1-TYPE DOMAIN-CONTAINING PROTEIN"/>
    <property type="match status" value="1"/>
</dbReference>
<evidence type="ECO:0000313" key="1">
    <source>
        <dbReference type="Ensembl" id="ENSOKIP00005003007.1"/>
    </source>
</evidence>
<name>A0A8C7C8G3_ONCKI</name>
<dbReference type="GO" id="GO:0005634">
    <property type="term" value="C:nucleus"/>
    <property type="evidence" value="ECO:0007669"/>
    <property type="project" value="InterPro"/>
</dbReference>
<dbReference type="Proteomes" id="UP000694557">
    <property type="component" value="Unassembled WGS sequence"/>
</dbReference>
<protein>
    <submittedName>
        <fullName evidence="1">Uncharacterized protein</fullName>
    </submittedName>
</protein>
<evidence type="ECO:0000313" key="2">
    <source>
        <dbReference type="Proteomes" id="UP000694557"/>
    </source>
</evidence>
<dbReference type="AlphaFoldDB" id="A0A8C7C8G3"/>
<proteinExistence type="predicted"/>
<accession>A0A8C7C8G3</accession>
<dbReference type="GO" id="GO:0003690">
    <property type="term" value="F:double-stranded DNA binding"/>
    <property type="evidence" value="ECO:0007669"/>
    <property type="project" value="InterPro"/>
</dbReference>
<organism evidence="1 2">
    <name type="scientific">Oncorhynchus kisutch</name>
    <name type="common">Coho salmon</name>
    <name type="synonym">Salmo kisutch</name>
    <dbReference type="NCBI Taxonomy" id="8019"/>
    <lineage>
        <taxon>Eukaryota</taxon>
        <taxon>Metazoa</taxon>
        <taxon>Chordata</taxon>
        <taxon>Craniata</taxon>
        <taxon>Vertebrata</taxon>
        <taxon>Euteleostomi</taxon>
        <taxon>Actinopterygii</taxon>
        <taxon>Neopterygii</taxon>
        <taxon>Teleostei</taxon>
        <taxon>Protacanthopterygii</taxon>
        <taxon>Salmoniformes</taxon>
        <taxon>Salmonidae</taxon>
        <taxon>Salmoninae</taxon>
        <taxon>Oncorhynchus</taxon>
    </lineage>
</organism>
<dbReference type="Ensembl" id="ENSOKIT00005003172.1">
    <property type="protein sequence ID" value="ENSOKIP00005003007.1"/>
    <property type="gene ID" value="ENSOKIG00005001413.1"/>
</dbReference>
<dbReference type="GeneTree" id="ENSGT01030000235711"/>
<keyword evidence="2" id="KW-1185">Reference proteome</keyword>
<reference evidence="1" key="1">
    <citation type="submission" date="2025-08" db="UniProtKB">
        <authorList>
            <consortium name="Ensembl"/>
        </authorList>
    </citation>
    <scope>IDENTIFICATION</scope>
</reference>
<dbReference type="PANTHER" id="PTHR32344">
    <property type="entry name" value="U1-TYPE DOMAIN-CONTAINING PROTEIN"/>
    <property type="match status" value="1"/>
</dbReference>
<dbReference type="InterPro" id="IPR033375">
    <property type="entry name" value="Cggbp1"/>
</dbReference>